<feature type="compositionally biased region" description="Basic and acidic residues" evidence="1">
    <location>
        <begin position="122"/>
        <end position="132"/>
    </location>
</feature>
<keyword evidence="3" id="KW-1185">Reference proteome</keyword>
<evidence type="ECO:0000313" key="3">
    <source>
        <dbReference type="Proteomes" id="UP000711178"/>
    </source>
</evidence>
<dbReference type="Proteomes" id="UP000711178">
    <property type="component" value="Unassembled WGS sequence"/>
</dbReference>
<feature type="region of interest" description="Disordered" evidence="1">
    <location>
        <begin position="112"/>
        <end position="132"/>
    </location>
</feature>
<gene>
    <name evidence="2" type="ORF">KIF53_15570</name>
</gene>
<evidence type="ECO:0000313" key="2">
    <source>
        <dbReference type="EMBL" id="MBW8289052.1"/>
    </source>
</evidence>
<name>A0ABS7FG46_9NEIS</name>
<protein>
    <submittedName>
        <fullName evidence="2">Uncharacterized protein</fullName>
    </submittedName>
</protein>
<accession>A0ABS7FG46</accession>
<evidence type="ECO:0000256" key="1">
    <source>
        <dbReference type="SAM" id="MobiDB-lite"/>
    </source>
</evidence>
<dbReference type="RefSeq" id="WP_146008316.1">
    <property type="nucleotide sequence ID" value="NZ_CP142381.1"/>
</dbReference>
<comment type="caution">
    <text evidence="2">The sequence shown here is derived from an EMBL/GenBank/DDBJ whole genome shotgun (WGS) entry which is preliminary data.</text>
</comment>
<proteinExistence type="predicted"/>
<dbReference type="GeneID" id="89685734"/>
<organism evidence="2 3">
    <name type="scientific">Chromobacterium subtsugae</name>
    <dbReference type="NCBI Taxonomy" id="251747"/>
    <lineage>
        <taxon>Bacteria</taxon>
        <taxon>Pseudomonadati</taxon>
        <taxon>Pseudomonadota</taxon>
        <taxon>Betaproteobacteria</taxon>
        <taxon>Neisseriales</taxon>
        <taxon>Chromobacteriaceae</taxon>
        <taxon>Chromobacterium</taxon>
    </lineage>
</organism>
<dbReference type="EMBL" id="JAHDTB010000014">
    <property type="protein sequence ID" value="MBW8289052.1"/>
    <property type="molecule type" value="Genomic_DNA"/>
</dbReference>
<reference evidence="2 3" key="1">
    <citation type="submission" date="2021-05" db="EMBL/GenBank/DDBJ databases">
        <title>Draft Whole Genome Sequencing Of Biosensor Chromobacterium violaceum Strain CV026 Reveals A Regulatory RNA In Chromobacterium violaceum Phenotype Regulatory Network.</title>
        <authorList>
            <person name="Hong K.W."/>
            <person name="Chan K.G."/>
            <person name="Chang C.-Y."/>
        </authorList>
    </citation>
    <scope>NUCLEOTIDE SEQUENCE [LARGE SCALE GENOMIC DNA]</scope>
    <source>
        <strain evidence="2 3">ATCC 31532</strain>
    </source>
</reference>
<sequence>MGIKMDEAYDSDRKPWKASDYEKGKGTEPLSCIHCPAEITHNLAHFREYHDKSVLVPSYFKLKPGRKHEIGCQFGITKEVEIIADKSEGLIEALKGGKRRLRLAMLKEAIQTPEELTAPPKSKKDEDEGTDKISKKYVSSGKNISAYINTAKRVLEVAAQCEEDLDMADELELVFEGTTVVEWKKFYFNAIRQLEAYETVRNNTKQHPIAICGTIASIKSTSKGKVINLEKSKAIKCPDLPDNCINIEISIFLKDSSWADGFSEGDEIIAFGMWTRSPDQNGRIEKPIKYKTITTRKLNLNPQLKGQIFKIQRR</sequence>